<name>A0AAW2G0T8_9HYME</name>
<evidence type="ECO:0000313" key="2">
    <source>
        <dbReference type="Proteomes" id="UP001430953"/>
    </source>
</evidence>
<sequence>MTPRYQSAFRPFSRALITSPLYYLRIPLALPRYDDLAIITYKQPRVHPRARQTRNRFALEFLRILTPDSRFSPRSDRRSRDFAETCTLTRCNLQFSISMYFSGLKILVRKSKRSLNISIMPEFRGALHVRY</sequence>
<dbReference type="AlphaFoldDB" id="A0AAW2G0T8"/>
<keyword evidence="2" id="KW-1185">Reference proteome</keyword>
<gene>
    <name evidence="1" type="ORF">PUN28_008443</name>
</gene>
<comment type="caution">
    <text evidence="1">The sequence shown here is derived from an EMBL/GenBank/DDBJ whole genome shotgun (WGS) entry which is preliminary data.</text>
</comment>
<protein>
    <recommendedName>
        <fullName evidence="3">Ribosomal protein S10</fullName>
    </recommendedName>
</protein>
<evidence type="ECO:0000313" key="1">
    <source>
        <dbReference type="EMBL" id="KAL0120761.1"/>
    </source>
</evidence>
<dbReference type="Proteomes" id="UP001430953">
    <property type="component" value="Unassembled WGS sequence"/>
</dbReference>
<proteinExistence type="predicted"/>
<accession>A0AAW2G0T8</accession>
<evidence type="ECO:0008006" key="3">
    <source>
        <dbReference type="Google" id="ProtNLM"/>
    </source>
</evidence>
<dbReference type="EMBL" id="JADYXP020000007">
    <property type="protein sequence ID" value="KAL0120761.1"/>
    <property type="molecule type" value="Genomic_DNA"/>
</dbReference>
<reference evidence="1 2" key="1">
    <citation type="submission" date="2023-03" db="EMBL/GenBank/DDBJ databases">
        <title>High recombination rates correlate with genetic variation in Cardiocondyla obscurior ants.</title>
        <authorList>
            <person name="Errbii M."/>
        </authorList>
    </citation>
    <scope>NUCLEOTIDE SEQUENCE [LARGE SCALE GENOMIC DNA]</scope>
    <source>
        <strain evidence="1">Alpha-2009</strain>
        <tissue evidence="1">Whole body</tissue>
    </source>
</reference>
<organism evidence="1 2">
    <name type="scientific">Cardiocondyla obscurior</name>
    <dbReference type="NCBI Taxonomy" id="286306"/>
    <lineage>
        <taxon>Eukaryota</taxon>
        <taxon>Metazoa</taxon>
        <taxon>Ecdysozoa</taxon>
        <taxon>Arthropoda</taxon>
        <taxon>Hexapoda</taxon>
        <taxon>Insecta</taxon>
        <taxon>Pterygota</taxon>
        <taxon>Neoptera</taxon>
        <taxon>Endopterygota</taxon>
        <taxon>Hymenoptera</taxon>
        <taxon>Apocrita</taxon>
        <taxon>Aculeata</taxon>
        <taxon>Formicoidea</taxon>
        <taxon>Formicidae</taxon>
        <taxon>Myrmicinae</taxon>
        <taxon>Cardiocondyla</taxon>
    </lineage>
</organism>